<dbReference type="Pfam" id="PF19919">
    <property type="entry name" value="bpX3"/>
    <property type="match status" value="1"/>
</dbReference>
<evidence type="ECO:0000313" key="2">
    <source>
        <dbReference type="EMBL" id="MEK7952114.1"/>
    </source>
</evidence>
<sequence length="907" mass="97994">MTHPLTLVRVARPAPVVSAGWLASPDPVEWLREVAHCQKQGADVALYPVARSASDPRAAGVLLIPRGKVPSFRPRVQELVELQPGVHAPADAALSAGLPPNERGYFFPYTLHFFHPSLGLVGFDPKDELAPANLLEEPSEREAYWNHAVPVGRFAPELKVILVAEPPDPQAMLDEAAQEIGDRADLPKPGSGLMDKASTLGLGLAGGAMLGAGWIIGALGKAESLLGSGHGPGSTRHSGGPGALDRLREWAEKHWEQLADSRNREIDRLMKLMETNPDEGLRYALPLAGIEQSRGTARPTWKLGMKDARFKMGHGGGAIDGWDIANDARLKLERQYREAAKREVALGRHERAAYIYGNLLGDWASAAKALADAGRYRDAVAIYLHKLNNRAAAAKCLEDAGLLLQAAAAYAEAKQFEKAGDLHAKLGNHAEAREMWLAELEAQRDPLEKGRLLATKLNDRPAALALLDQTWKSGNRPEEALQMMFGTLRQDNDLTASVDLLDSMFEHRVGSLPLDAKLKIGFSQSNGWNTPELRAALERQAYRRIGEALTAQSNDSKALLDFLPKLDPDDLLLQRDAKRYSIRKNPPRVPKSGPPTGTLKPEQIITVSSHIRWDSIAPLPRGISIAGYGQEMLAVGQLRDNGCHTSALRTSDDPGDSPVRHLAVTSARGSGRLFHFTKFGRLHYRALDRVRHSGDDALGTLRGILAAGPFGDEGDFALLQYTATSSLCVHIYSEMAELRRAIPIDLAPPDVTGLDWHIAGRGGHLCIATAGFVAWRFPDGQFTTMSLGESPSSLHLSPRSGTFEALVSVGREVLVIDFPKPGKDPEPVNLFSDPLANLPPATCYLPDGSIVVAHRGGGSVYAPGVRLKANATLTYPRDAGDPLAVCSRGNGGFAILTQTGKLIAFAK</sequence>
<feature type="domain" description="MoxR-vWA-beta-propeller ternary system" evidence="1">
    <location>
        <begin position="4"/>
        <end position="175"/>
    </location>
</feature>
<proteinExistence type="predicted"/>
<dbReference type="EMBL" id="JBBUKT010000006">
    <property type="protein sequence ID" value="MEK7952114.1"/>
    <property type="molecule type" value="Genomic_DNA"/>
</dbReference>
<accession>A0ABU9AYT8</accession>
<dbReference type="Proteomes" id="UP001371305">
    <property type="component" value="Unassembled WGS sequence"/>
</dbReference>
<name>A0ABU9AYT8_9BACT</name>
<reference evidence="2 3" key="1">
    <citation type="submission" date="2024-04" db="EMBL/GenBank/DDBJ databases">
        <title>Luteolibacter sp. isolated from soil.</title>
        <authorList>
            <person name="An J."/>
        </authorList>
    </citation>
    <scope>NUCLEOTIDE SEQUENCE [LARGE SCALE GENOMIC DNA]</scope>
    <source>
        <strain evidence="2 3">Y139</strain>
    </source>
</reference>
<dbReference type="InterPro" id="IPR045551">
    <property type="entry name" value="bpX3"/>
</dbReference>
<evidence type="ECO:0000259" key="1">
    <source>
        <dbReference type="Pfam" id="PF19919"/>
    </source>
</evidence>
<comment type="caution">
    <text evidence="2">The sequence shown here is derived from an EMBL/GenBank/DDBJ whole genome shotgun (WGS) entry which is preliminary data.</text>
</comment>
<keyword evidence="3" id="KW-1185">Reference proteome</keyword>
<evidence type="ECO:0000313" key="3">
    <source>
        <dbReference type="Proteomes" id="UP001371305"/>
    </source>
</evidence>
<gene>
    <name evidence="2" type="ORF">WKV53_16500</name>
</gene>
<protein>
    <recommendedName>
        <fullName evidence="1">MoxR-vWA-beta-propeller ternary system domain-containing protein</fullName>
    </recommendedName>
</protein>
<dbReference type="RefSeq" id="WP_341405872.1">
    <property type="nucleotide sequence ID" value="NZ_JBBUKT010000006.1"/>
</dbReference>
<organism evidence="2 3">
    <name type="scientific">Luteolibacter soli</name>
    <dbReference type="NCBI Taxonomy" id="3135280"/>
    <lineage>
        <taxon>Bacteria</taxon>
        <taxon>Pseudomonadati</taxon>
        <taxon>Verrucomicrobiota</taxon>
        <taxon>Verrucomicrobiia</taxon>
        <taxon>Verrucomicrobiales</taxon>
        <taxon>Verrucomicrobiaceae</taxon>
        <taxon>Luteolibacter</taxon>
    </lineage>
</organism>